<evidence type="ECO:0000259" key="12">
    <source>
        <dbReference type="Pfam" id="PF01467"/>
    </source>
</evidence>
<keyword evidence="5 11" id="KW-0808">Transferase</keyword>
<evidence type="ECO:0000256" key="8">
    <source>
        <dbReference type="ARBA" id="ARBA00022840"/>
    </source>
</evidence>
<dbReference type="InterPro" id="IPR014729">
    <property type="entry name" value="Rossmann-like_a/b/a_fold"/>
</dbReference>
<dbReference type="GeneID" id="94582079"/>
<dbReference type="GO" id="GO:0009435">
    <property type="term" value="P:NAD+ biosynthetic process"/>
    <property type="evidence" value="ECO:0007669"/>
    <property type="project" value="UniProtKB-UniRule"/>
</dbReference>
<dbReference type="NCBIfam" id="NF000840">
    <property type="entry name" value="PRK00071.1-3"/>
    <property type="match status" value="1"/>
</dbReference>
<evidence type="ECO:0000256" key="6">
    <source>
        <dbReference type="ARBA" id="ARBA00022695"/>
    </source>
</evidence>
<dbReference type="Pfam" id="PF01467">
    <property type="entry name" value="CTP_transf_like"/>
    <property type="match status" value="1"/>
</dbReference>
<evidence type="ECO:0000256" key="1">
    <source>
        <dbReference type="ARBA" id="ARBA00002324"/>
    </source>
</evidence>
<keyword evidence="14" id="KW-1185">Reference proteome</keyword>
<dbReference type="InterPro" id="IPR004821">
    <property type="entry name" value="Cyt_trans-like"/>
</dbReference>
<dbReference type="Proteomes" id="UP000193118">
    <property type="component" value="Unassembled WGS sequence"/>
</dbReference>
<sequence length="202" mass="22429">MKKIGLFGGTFDPPHNGHLHIARAFADELGLDMVVFLPAGDPYHKEESTRTPAKHRLAMTELAVAADSRFAVSDCDIVREGATYTFDTVQIFRQQFPSAQLWWLLGSDSLLKLHTWKKWQTLVKQTHIAVAGRSGGNIAQAPQELQSWLGQALQNGSLKPLQAPLCDISSTEIRRRLHNGETAAGLIDGCVEAYIRQHGLYR</sequence>
<evidence type="ECO:0000256" key="10">
    <source>
        <dbReference type="ARBA" id="ARBA00048721"/>
    </source>
</evidence>
<dbReference type="InterPro" id="IPR005248">
    <property type="entry name" value="NadD/NMNAT"/>
</dbReference>
<evidence type="ECO:0000256" key="9">
    <source>
        <dbReference type="ARBA" id="ARBA00023027"/>
    </source>
</evidence>
<dbReference type="GO" id="GO:0005524">
    <property type="term" value="F:ATP binding"/>
    <property type="evidence" value="ECO:0007669"/>
    <property type="project" value="UniProtKB-KW"/>
</dbReference>
<evidence type="ECO:0000313" key="14">
    <source>
        <dbReference type="Proteomes" id="UP000193118"/>
    </source>
</evidence>
<dbReference type="UniPathway" id="UPA00253">
    <property type="reaction ID" value="UER00332"/>
</dbReference>
<evidence type="ECO:0000256" key="2">
    <source>
        <dbReference type="ARBA" id="ARBA00005019"/>
    </source>
</evidence>
<comment type="catalytic activity">
    <reaction evidence="10 11">
        <text>nicotinate beta-D-ribonucleotide + ATP + H(+) = deamido-NAD(+) + diphosphate</text>
        <dbReference type="Rhea" id="RHEA:22860"/>
        <dbReference type="ChEBI" id="CHEBI:15378"/>
        <dbReference type="ChEBI" id="CHEBI:30616"/>
        <dbReference type="ChEBI" id="CHEBI:33019"/>
        <dbReference type="ChEBI" id="CHEBI:57502"/>
        <dbReference type="ChEBI" id="CHEBI:58437"/>
        <dbReference type="EC" id="2.7.7.18"/>
    </reaction>
</comment>
<evidence type="ECO:0000256" key="7">
    <source>
        <dbReference type="ARBA" id="ARBA00022741"/>
    </source>
</evidence>
<protein>
    <recommendedName>
        <fullName evidence="11">Probable nicotinate-nucleotide adenylyltransferase</fullName>
        <ecNumber evidence="11">2.7.7.18</ecNumber>
    </recommendedName>
    <alternativeName>
        <fullName evidence="11">Deamido-NAD(+) diphosphorylase</fullName>
    </alternativeName>
    <alternativeName>
        <fullName evidence="11">Deamido-NAD(+) pyrophosphorylase</fullName>
    </alternativeName>
    <alternativeName>
        <fullName evidence="11">Nicotinate mononucleotide adenylyltransferase</fullName>
        <shortName evidence="11">NaMN adenylyltransferase</shortName>
    </alternativeName>
</protein>
<dbReference type="AlphaFoldDB" id="A0A1X3DED5"/>
<keyword evidence="7 11" id="KW-0547">Nucleotide-binding</keyword>
<dbReference type="HAMAP" id="MF_00244">
    <property type="entry name" value="NaMN_adenylyltr"/>
    <property type="match status" value="1"/>
</dbReference>
<dbReference type="NCBIfam" id="TIGR00125">
    <property type="entry name" value="cyt_tran_rel"/>
    <property type="match status" value="1"/>
</dbReference>
<evidence type="ECO:0000313" key="13">
    <source>
        <dbReference type="EMBL" id="OSI18081.1"/>
    </source>
</evidence>
<dbReference type="CDD" id="cd02165">
    <property type="entry name" value="NMNAT"/>
    <property type="match status" value="1"/>
</dbReference>
<dbReference type="EC" id="2.7.7.18" evidence="11"/>
<dbReference type="GO" id="GO:0004515">
    <property type="term" value="F:nicotinate-nucleotide adenylyltransferase activity"/>
    <property type="evidence" value="ECO:0007669"/>
    <property type="project" value="UniProtKB-UniRule"/>
</dbReference>
<keyword evidence="9 11" id="KW-0520">NAD</keyword>
<dbReference type="STRING" id="194197.BWD09_03705"/>
<dbReference type="NCBIfam" id="TIGR00482">
    <property type="entry name" value="nicotinate (nicotinamide) nucleotide adenylyltransferase"/>
    <property type="match status" value="1"/>
</dbReference>
<evidence type="ECO:0000256" key="5">
    <source>
        <dbReference type="ARBA" id="ARBA00022679"/>
    </source>
</evidence>
<comment type="caution">
    <text evidence="13">The sequence shown here is derived from an EMBL/GenBank/DDBJ whole genome shotgun (WGS) entry which is preliminary data.</text>
</comment>
<evidence type="ECO:0000256" key="11">
    <source>
        <dbReference type="HAMAP-Rule" id="MF_00244"/>
    </source>
</evidence>
<name>A0A1X3DED5_9NEIS</name>
<comment type="function">
    <text evidence="1 11">Catalyzes the reversible adenylation of nicotinate mononucleotide (NaMN) to nicotinic acid adenine dinucleotide (NaAD).</text>
</comment>
<dbReference type="Gene3D" id="3.40.50.620">
    <property type="entry name" value="HUPs"/>
    <property type="match status" value="1"/>
</dbReference>
<organism evidence="13 14">
    <name type="scientific">Neisseria dentiae</name>
    <dbReference type="NCBI Taxonomy" id="194197"/>
    <lineage>
        <taxon>Bacteria</taxon>
        <taxon>Pseudomonadati</taxon>
        <taxon>Pseudomonadota</taxon>
        <taxon>Betaproteobacteria</taxon>
        <taxon>Neisseriales</taxon>
        <taxon>Neisseriaceae</taxon>
        <taxon>Neisseria</taxon>
    </lineage>
</organism>
<dbReference type="SUPFAM" id="SSF52374">
    <property type="entry name" value="Nucleotidylyl transferase"/>
    <property type="match status" value="1"/>
</dbReference>
<dbReference type="PANTHER" id="PTHR39321:SF3">
    <property type="entry name" value="PHOSPHOPANTETHEINE ADENYLYLTRANSFERASE"/>
    <property type="match status" value="1"/>
</dbReference>
<gene>
    <name evidence="11" type="primary">nadD</name>
    <name evidence="13" type="ORF">BWD09_03705</name>
</gene>
<accession>A0A1X3DED5</accession>
<keyword evidence="4 11" id="KW-0662">Pyridine nucleotide biosynthesis</keyword>
<evidence type="ECO:0000256" key="3">
    <source>
        <dbReference type="ARBA" id="ARBA00009014"/>
    </source>
</evidence>
<comment type="similarity">
    <text evidence="3 11">Belongs to the NadD family.</text>
</comment>
<evidence type="ECO:0000256" key="4">
    <source>
        <dbReference type="ARBA" id="ARBA00022642"/>
    </source>
</evidence>
<dbReference type="PANTHER" id="PTHR39321">
    <property type="entry name" value="NICOTINATE-NUCLEOTIDE ADENYLYLTRANSFERASE-RELATED"/>
    <property type="match status" value="1"/>
</dbReference>
<keyword evidence="8 11" id="KW-0067">ATP-binding</keyword>
<keyword evidence="6 11" id="KW-0548">Nucleotidyltransferase</keyword>
<comment type="pathway">
    <text evidence="2 11">Cofactor biosynthesis; NAD(+) biosynthesis; deamido-NAD(+) from nicotinate D-ribonucleotide: step 1/1.</text>
</comment>
<dbReference type="RefSeq" id="WP_085365384.1">
    <property type="nucleotide sequence ID" value="NZ_CAUJPZ010000007.1"/>
</dbReference>
<dbReference type="OrthoDB" id="5295945at2"/>
<reference evidence="14" key="1">
    <citation type="submission" date="2017-01" db="EMBL/GenBank/DDBJ databases">
        <authorList>
            <person name="Wolfgang W.J."/>
            <person name="Cole J."/>
            <person name="Wroblewski D."/>
            <person name="Mcginnis J."/>
            <person name="Musser K.A."/>
        </authorList>
    </citation>
    <scope>NUCLEOTIDE SEQUENCE [LARGE SCALE GENOMIC DNA]</scope>
    <source>
        <strain evidence="14">DSM 19151</strain>
    </source>
</reference>
<feature type="domain" description="Cytidyltransferase-like" evidence="12">
    <location>
        <begin position="6"/>
        <end position="176"/>
    </location>
</feature>
<dbReference type="EMBL" id="MTBO01000005">
    <property type="protein sequence ID" value="OSI18081.1"/>
    <property type="molecule type" value="Genomic_DNA"/>
</dbReference>
<proteinExistence type="inferred from homology"/>